<gene>
    <name evidence="4" type="ORF">APZ16_05185</name>
</gene>
<reference evidence="4 5" key="1">
    <citation type="journal article" date="2016" name="Nat. Microbiol.">
        <title>Genomic inference of the metabolism of cosmopolitan subsurface Archaea, Hadesarchaea.</title>
        <authorList>
            <person name="Baker B.J."/>
            <person name="Saw J.H."/>
            <person name="Lind A.E."/>
            <person name="Lazar C.S."/>
            <person name="Hinrichs K.-U."/>
            <person name="Teske A.P."/>
            <person name="Ettema T.J."/>
        </authorList>
    </citation>
    <scope>NUCLEOTIDE SEQUENCE [LARGE SCALE GENOMIC DNA]</scope>
</reference>
<organism evidence="4 5">
    <name type="scientific">Hadarchaeum yellowstonense</name>
    <dbReference type="NCBI Taxonomy" id="1776334"/>
    <lineage>
        <taxon>Archaea</taxon>
        <taxon>Methanobacteriati</taxon>
        <taxon>Candidatus Hadarchaeota</taxon>
        <taxon>Candidatus Hadarchaeia</taxon>
        <taxon>Candidatus Hadarchaeales</taxon>
        <taxon>Candidatus Hadarchaeaceae</taxon>
        <taxon>Candidatus Hadarchaeum</taxon>
    </lineage>
</organism>
<dbReference type="Proteomes" id="UP000074294">
    <property type="component" value="Unassembled WGS sequence"/>
</dbReference>
<dbReference type="GO" id="GO:0016874">
    <property type="term" value="F:ligase activity"/>
    <property type="evidence" value="ECO:0007669"/>
    <property type="project" value="UniProtKB-KW"/>
</dbReference>
<accession>A0A147JVR1</accession>
<comment type="caution">
    <text evidence="4">The sequence shown here is derived from an EMBL/GenBank/DDBJ whole genome shotgun (WGS) entry which is preliminary data.</text>
</comment>
<feature type="domain" description="Phosphoesterase HXTX" evidence="3">
    <location>
        <begin position="8"/>
        <end position="92"/>
    </location>
</feature>
<evidence type="ECO:0000313" key="4">
    <source>
        <dbReference type="EMBL" id="KUO40587.1"/>
    </source>
</evidence>
<keyword evidence="4" id="KW-0436">Ligase</keyword>
<name>A0A147JVR1_HADYE</name>
<dbReference type="SUPFAM" id="SSF55144">
    <property type="entry name" value="LigT-like"/>
    <property type="match status" value="1"/>
</dbReference>
<feature type="active site" description="Proton acceptor" evidence="2">
    <location>
        <position position="127"/>
    </location>
</feature>
<dbReference type="GO" id="GO:0004113">
    <property type="term" value="F:2',3'-cyclic-nucleotide 3'-phosphodiesterase activity"/>
    <property type="evidence" value="ECO:0007669"/>
    <property type="project" value="InterPro"/>
</dbReference>
<dbReference type="InterPro" id="IPR009097">
    <property type="entry name" value="Cyclic_Pdiesterase"/>
</dbReference>
<dbReference type="NCBIfam" id="TIGR02258">
    <property type="entry name" value="2_5_ligase"/>
    <property type="match status" value="1"/>
</dbReference>
<evidence type="ECO:0000256" key="1">
    <source>
        <dbReference type="ARBA" id="ARBA00022801"/>
    </source>
</evidence>
<dbReference type="Pfam" id="PF02834">
    <property type="entry name" value="LigT_PEase"/>
    <property type="match status" value="2"/>
</dbReference>
<dbReference type="AlphaFoldDB" id="A0A147JVR1"/>
<feature type="domain" description="Phosphoesterase HXTX" evidence="3">
    <location>
        <begin position="95"/>
        <end position="176"/>
    </location>
</feature>
<sequence length="186" mass="20850">MPRAFIAIDVSEEVRKRIVEAQEQLRATGADVKLVEPPNIHVTLKFLGEVPEKRVEEIAAALGRAVNGAKKFDIGVRGMGVFPNLSYIRVIWVGVERGRDEILELHRKIEKELQQMGFRPEADFVPHLTVARVRTAKNKERLAGFIKEKAAVDFGTSRVLAVELKQSTLTPKGPIYSTLARLELQD</sequence>
<dbReference type="FunFam" id="3.90.1140.10:FF:000009">
    <property type="entry name" value="RNA 2',3'-cyclic phosphodiesterase"/>
    <property type="match status" value="1"/>
</dbReference>
<dbReference type="GO" id="GO:0008664">
    <property type="term" value="F:RNA 2',3'-cyclic 3'-phosphodiesterase activity"/>
    <property type="evidence" value="ECO:0007669"/>
    <property type="project" value="UniProtKB-EC"/>
</dbReference>
<comment type="catalytic activity">
    <reaction evidence="2">
        <text>a 3'-end 2',3'-cyclophospho-ribonucleotide-RNA + H2O = a 3'-end 2'-phospho-ribonucleotide-RNA + H(+)</text>
        <dbReference type="Rhea" id="RHEA:11828"/>
        <dbReference type="Rhea" id="RHEA-COMP:10464"/>
        <dbReference type="Rhea" id="RHEA-COMP:17353"/>
        <dbReference type="ChEBI" id="CHEBI:15377"/>
        <dbReference type="ChEBI" id="CHEBI:15378"/>
        <dbReference type="ChEBI" id="CHEBI:83064"/>
        <dbReference type="ChEBI" id="CHEBI:173113"/>
        <dbReference type="EC" id="3.1.4.58"/>
    </reaction>
</comment>
<dbReference type="InterPro" id="IPR014051">
    <property type="entry name" value="Phosphoesterase_HXTX"/>
</dbReference>
<feature type="active site" description="Proton donor" evidence="2">
    <location>
        <position position="41"/>
    </location>
</feature>
<dbReference type="InterPro" id="IPR004175">
    <property type="entry name" value="RNA_CPDase"/>
</dbReference>
<evidence type="ECO:0000259" key="3">
    <source>
        <dbReference type="Pfam" id="PF02834"/>
    </source>
</evidence>
<feature type="short sequence motif" description="HXTX 1" evidence="2">
    <location>
        <begin position="41"/>
        <end position="44"/>
    </location>
</feature>
<protein>
    <recommendedName>
        <fullName evidence="2">RNA 2',3'-cyclic phosphodiesterase</fullName>
        <shortName evidence="2">RNA 2',3'-CPDase</shortName>
        <ecNumber evidence="2">3.1.4.58</ecNumber>
    </recommendedName>
</protein>
<comment type="similarity">
    <text evidence="2">Belongs to the 2H phosphoesterase superfamily. ThpR family.</text>
</comment>
<dbReference type="PANTHER" id="PTHR35561:SF1">
    <property type="entry name" value="RNA 2',3'-CYCLIC PHOSPHODIESTERASE"/>
    <property type="match status" value="1"/>
</dbReference>
<keyword evidence="1 2" id="KW-0378">Hydrolase</keyword>
<evidence type="ECO:0000313" key="5">
    <source>
        <dbReference type="Proteomes" id="UP000074294"/>
    </source>
</evidence>
<dbReference type="EC" id="3.1.4.58" evidence="2"/>
<proteinExistence type="inferred from homology"/>
<feature type="short sequence motif" description="HXTX 2" evidence="2">
    <location>
        <begin position="127"/>
        <end position="130"/>
    </location>
</feature>
<dbReference type="Gene3D" id="3.90.1140.10">
    <property type="entry name" value="Cyclic phosphodiesterase"/>
    <property type="match status" value="1"/>
</dbReference>
<dbReference type="HAMAP" id="MF_01940">
    <property type="entry name" value="RNA_CPDase"/>
    <property type="match status" value="1"/>
</dbReference>
<dbReference type="PANTHER" id="PTHR35561">
    <property type="entry name" value="RNA 2',3'-CYCLIC PHOSPHODIESTERASE"/>
    <property type="match status" value="1"/>
</dbReference>
<comment type="function">
    <text evidence="2">Hydrolyzes RNA 2',3'-cyclic phosphodiester to an RNA 2'-phosphomonoester.</text>
</comment>
<evidence type="ECO:0000256" key="2">
    <source>
        <dbReference type="HAMAP-Rule" id="MF_01940"/>
    </source>
</evidence>
<dbReference type="EMBL" id="LQMQ01000039">
    <property type="protein sequence ID" value="KUO40587.1"/>
    <property type="molecule type" value="Genomic_DNA"/>
</dbReference>
<dbReference type="STRING" id="1776334.APZ16_05185"/>